<evidence type="ECO:0008006" key="3">
    <source>
        <dbReference type="Google" id="ProtNLM"/>
    </source>
</evidence>
<name>A0ABY8R323_PARBF</name>
<dbReference type="SUPFAM" id="SSF52743">
    <property type="entry name" value="Subtilisin-like"/>
    <property type="match status" value="1"/>
</dbReference>
<dbReference type="InterPro" id="IPR036852">
    <property type="entry name" value="Peptidase_S8/S53_dom_sf"/>
</dbReference>
<sequence>MLKPYISAYGKDTVIAIIDSGINYLYPDFVNSLYKGISPISELIIVKLREYEDIYKEGIKRL</sequence>
<proteinExistence type="predicted"/>
<gene>
    <name evidence="1" type="ORF">QJS64_15640</name>
</gene>
<organism evidence="1 2">
    <name type="scientific">Paraclostridium bifermentans</name>
    <name type="common">Clostridium bifermentans</name>
    <dbReference type="NCBI Taxonomy" id="1490"/>
    <lineage>
        <taxon>Bacteria</taxon>
        <taxon>Bacillati</taxon>
        <taxon>Bacillota</taxon>
        <taxon>Clostridia</taxon>
        <taxon>Peptostreptococcales</taxon>
        <taxon>Peptostreptococcaceae</taxon>
        <taxon>Paraclostridium</taxon>
    </lineage>
</organism>
<protein>
    <recommendedName>
        <fullName evidence="3">Peptidase S8/S53 domain-containing protein</fullName>
    </recommendedName>
</protein>
<reference evidence="1 2" key="1">
    <citation type="submission" date="2023-04" db="EMBL/GenBank/DDBJ databases">
        <title>Bacteria Genome Submission.</title>
        <authorList>
            <person name="Isaac P."/>
        </authorList>
    </citation>
    <scope>NUCLEOTIDE SEQUENCE [LARGE SCALE GENOMIC DNA]</scope>
    <source>
        <strain evidence="1 2">SampleS7P1</strain>
    </source>
</reference>
<accession>A0ABY8R323</accession>
<evidence type="ECO:0000313" key="2">
    <source>
        <dbReference type="Proteomes" id="UP001239169"/>
    </source>
</evidence>
<evidence type="ECO:0000313" key="1">
    <source>
        <dbReference type="EMBL" id="WGX75413.1"/>
    </source>
</evidence>
<dbReference type="Proteomes" id="UP001239169">
    <property type="component" value="Chromosome"/>
</dbReference>
<keyword evidence="2" id="KW-1185">Reference proteome</keyword>
<dbReference type="EMBL" id="CP124685">
    <property type="protein sequence ID" value="WGX75413.1"/>
    <property type="molecule type" value="Genomic_DNA"/>
</dbReference>